<dbReference type="Pfam" id="PF13639">
    <property type="entry name" value="zf-RING_2"/>
    <property type="match status" value="1"/>
</dbReference>
<feature type="compositionally biased region" description="Low complexity" evidence="10">
    <location>
        <begin position="37"/>
        <end position="49"/>
    </location>
</feature>
<name>A0AAQ3X5U2_PASNO</name>
<organism evidence="13 14">
    <name type="scientific">Paspalum notatum var. saurae</name>
    <dbReference type="NCBI Taxonomy" id="547442"/>
    <lineage>
        <taxon>Eukaryota</taxon>
        <taxon>Viridiplantae</taxon>
        <taxon>Streptophyta</taxon>
        <taxon>Embryophyta</taxon>
        <taxon>Tracheophyta</taxon>
        <taxon>Spermatophyta</taxon>
        <taxon>Magnoliopsida</taxon>
        <taxon>Liliopsida</taxon>
        <taxon>Poales</taxon>
        <taxon>Poaceae</taxon>
        <taxon>PACMAD clade</taxon>
        <taxon>Panicoideae</taxon>
        <taxon>Andropogonodae</taxon>
        <taxon>Paspaleae</taxon>
        <taxon>Paspalinae</taxon>
        <taxon>Paspalum</taxon>
    </lineage>
</organism>
<keyword evidence="6 11" id="KW-1133">Transmembrane helix</keyword>
<feature type="compositionally biased region" description="Low complexity" evidence="10">
    <location>
        <begin position="1"/>
        <end position="30"/>
    </location>
</feature>
<evidence type="ECO:0000256" key="5">
    <source>
        <dbReference type="ARBA" id="ARBA00022833"/>
    </source>
</evidence>
<keyword evidence="5" id="KW-0862">Zinc</keyword>
<feature type="region of interest" description="Disordered" evidence="10">
    <location>
        <begin position="71"/>
        <end position="95"/>
    </location>
</feature>
<dbReference type="CDD" id="cd16461">
    <property type="entry name" value="RING-H2_EL5-like"/>
    <property type="match status" value="1"/>
</dbReference>
<proteinExistence type="inferred from homology"/>
<sequence length="403" mass="43471">MGVGGAVAALPSSVASSANSVRSSPAAAAPKTASGHPSPSSSLAPFPASSRHGRHCWRGYEEEGGAGACRHAGSGGVTRPLPDVGPSQGGRPASCCHGRHCRRSCEEGGGASRPWLLSPVQLRGRKRQQLRRRKPWGNLDFQKNDKQWKDPDNKGMQSLHMQWWRFRTKTKNKPTQLVELQICTCRILKKSWFVPEKDMEYPRRTLLHTPFTGHPSGPSQPVDGAAVGDAGAPGSNFDGNVVMILAVLLCALICALGLNSIVRCALRCSSRMVVDPEPNPVTRLAQSGLRRKALRAMPVLVYSAGLKLNAANPTCAICLSDFEAGEHVRVLPNCNHGFHVRCIDRWLLARSTCPTCRQSLFGAPQKASGCSEASRGEAAPTRSILVPLRPEGIMWRFGPDVSE</sequence>
<comment type="similarity">
    <text evidence="8">Belongs to the RING-type zinc finger family. ATL subfamily.</text>
</comment>
<keyword evidence="7 11" id="KW-0472">Membrane</keyword>
<dbReference type="GO" id="GO:0016567">
    <property type="term" value="P:protein ubiquitination"/>
    <property type="evidence" value="ECO:0007669"/>
    <property type="project" value="InterPro"/>
</dbReference>
<dbReference type="InterPro" id="IPR044602">
    <property type="entry name" value="ATL10/ATL72-79-like"/>
</dbReference>
<feature type="domain" description="RING-type" evidence="12">
    <location>
        <begin position="315"/>
        <end position="357"/>
    </location>
</feature>
<dbReference type="FunFam" id="3.30.40.10:FF:000404">
    <property type="entry name" value="RING-H2 finger protein ATL72-like"/>
    <property type="match status" value="1"/>
</dbReference>
<dbReference type="GO" id="GO:0016740">
    <property type="term" value="F:transferase activity"/>
    <property type="evidence" value="ECO:0007669"/>
    <property type="project" value="UniProtKB-KW"/>
</dbReference>
<dbReference type="InterPro" id="IPR001841">
    <property type="entry name" value="Znf_RING"/>
</dbReference>
<evidence type="ECO:0000256" key="7">
    <source>
        <dbReference type="ARBA" id="ARBA00023136"/>
    </source>
</evidence>
<dbReference type="GO" id="GO:0008270">
    <property type="term" value="F:zinc ion binding"/>
    <property type="evidence" value="ECO:0007669"/>
    <property type="project" value="UniProtKB-KW"/>
</dbReference>
<evidence type="ECO:0000313" key="13">
    <source>
        <dbReference type="EMBL" id="WVZ85600.1"/>
    </source>
</evidence>
<evidence type="ECO:0000256" key="6">
    <source>
        <dbReference type="ARBA" id="ARBA00022989"/>
    </source>
</evidence>
<evidence type="ECO:0000256" key="1">
    <source>
        <dbReference type="ARBA" id="ARBA00004167"/>
    </source>
</evidence>
<evidence type="ECO:0000313" key="14">
    <source>
        <dbReference type="Proteomes" id="UP001341281"/>
    </source>
</evidence>
<reference evidence="13 14" key="1">
    <citation type="submission" date="2024-02" db="EMBL/GenBank/DDBJ databases">
        <title>High-quality chromosome-scale genome assembly of Pensacola bahiagrass (Paspalum notatum Flugge var. saurae).</title>
        <authorList>
            <person name="Vega J.M."/>
            <person name="Podio M."/>
            <person name="Orjuela J."/>
            <person name="Siena L.A."/>
            <person name="Pessino S.C."/>
            <person name="Combes M.C."/>
            <person name="Mariac C."/>
            <person name="Albertini E."/>
            <person name="Pupilli F."/>
            <person name="Ortiz J.P.A."/>
            <person name="Leblanc O."/>
        </authorList>
    </citation>
    <scope>NUCLEOTIDE SEQUENCE [LARGE SCALE GENOMIC DNA]</scope>
    <source>
        <strain evidence="13">R1</strain>
        <tissue evidence="13">Leaf</tissue>
    </source>
</reference>
<dbReference type="PANTHER" id="PTHR46905:SF7">
    <property type="entry name" value="RING-H2 FINGER PROTEIN ATL78"/>
    <property type="match status" value="1"/>
</dbReference>
<feature type="region of interest" description="Disordered" evidence="10">
    <location>
        <begin position="1"/>
        <end position="49"/>
    </location>
</feature>
<dbReference type="GO" id="GO:0016020">
    <property type="term" value="C:membrane"/>
    <property type="evidence" value="ECO:0007669"/>
    <property type="project" value="UniProtKB-SubCell"/>
</dbReference>
<gene>
    <name evidence="13" type="ORF">U9M48_032507</name>
</gene>
<keyword evidence="14" id="KW-1185">Reference proteome</keyword>
<accession>A0AAQ3X5U2</accession>
<dbReference type="PANTHER" id="PTHR46905">
    <property type="entry name" value="RING-H2 FINGER PROTEIN ATL78"/>
    <property type="match status" value="1"/>
</dbReference>
<evidence type="ECO:0000256" key="10">
    <source>
        <dbReference type="SAM" id="MobiDB-lite"/>
    </source>
</evidence>
<evidence type="ECO:0000256" key="4">
    <source>
        <dbReference type="ARBA" id="ARBA00022723"/>
    </source>
</evidence>
<evidence type="ECO:0000256" key="11">
    <source>
        <dbReference type="SAM" id="Phobius"/>
    </source>
</evidence>
<dbReference type="SUPFAM" id="SSF57850">
    <property type="entry name" value="RING/U-box"/>
    <property type="match status" value="1"/>
</dbReference>
<comment type="subcellular location">
    <subcellularLocation>
        <location evidence="1">Membrane</location>
        <topology evidence="1">Single-pass membrane protein</topology>
    </subcellularLocation>
</comment>
<feature type="transmembrane region" description="Helical" evidence="11">
    <location>
        <begin position="241"/>
        <end position="262"/>
    </location>
</feature>
<dbReference type="SMART" id="SM00184">
    <property type="entry name" value="RING"/>
    <property type="match status" value="1"/>
</dbReference>
<dbReference type="EMBL" id="CP144751">
    <property type="protein sequence ID" value="WVZ85600.1"/>
    <property type="molecule type" value="Genomic_DNA"/>
</dbReference>
<dbReference type="Gene3D" id="3.30.40.10">
    <property type="entry name" value="Zinc/RING finger domain, C3HC4 (zinc finger)"/>
    <property type="match status" value="1"/>
</dbReference>
<keyword evidence="9" id="KW-0863">Zinc-finger</keyword>
<evidence type="ECO:0000259" key="12">
    <source>
        <dbReference type="PROSITE" id="PS50089"/>
    </source>
</evidence>
<keyword evidence="4" id="KW-0479">Metal-binding</keyword>
<evidence type="ECO:0000256" key="3">
    <source>
        <dbReference type="ARBA" id="ARBA00022692"/>
    </source>
</evidence>
<keyword evidence="3 11" id="KW-0812">Transmembrane</keyword>
<keyword evidence="2" id="KW-0808">Transferase</keyword>
<evidence type="ECO:0000256" key="2">
    <source>
        <dbReference type="ARBA" id="ARBA00022679"/>
    </source>
</evidence>
<evidence type="ECO:0000256" key="9">
    <source>
        <dbReference type="PROSITE-ProRule" id="PRU00175"/>
    </source>
</evidence>
<evidence type="ECO:0000256" key="8">
    <source>
        <dbReference type="ARBA" id="ARBA00024209"/>
    </source>
</evidence>
<dbReference type="PROSITE" id="PS50089">
    <property type="entry name" value="ZF_RING_2"/>
    <property type="match status" value="1"/>
</dbReference>
<dbReference type="AlphaFoldDB" id="A0AAQ3X5U2"/>
<protein>
    <recommendedName>
        <fullName evidence="12">RING-type domain-containing protein</fullName>
    </recommendedName>
</protein>
<dbReference type="Proteomes" id="UP001341281">
    <property type="component" value="Chromosome 07"/>
</dbReference>
<dbReference type="InterPro" id="IPR013083">
    <property type="entry name" value="Znf_RING/FYVE/PHD"/>
</dbReference>